<dbReference type="EMBL" id="CH474041">
    <property type="protein sequence ID" value="EDL84221.1"/>
    <property type="molecule type" value="Genomic_DNA"/>
</dbReference>
<dbReference type="Proteomes" id="UP000234681">
    <property type="component" value="Chromosome 8"/>
</dbReference>
<gene>
    <name evidence="2" type="ORF">rCG_63078</name>
</gene>
<name>A6KEX0_RAT</name>
<sequence>MSEYKRIFYALIIHVCLMEKVVIKKRSVKQKLRGVGSGSAESNQSAGKPGACSSPLSALDQSRFGIRS</sequence>
<dbReference type="AlphaFoldDB" id="A6KEX0"/>
<feature type="region of interest" description="Disordered" evidence="1">
    <location>
        <begin position="34"/>
        <end position="68"/>
    </location>
</feature>
<evidence type="ECO:0000313" key="2">
    <source>
        <dbReference type="EMBL" id="EDL84221.1"/>
    </source>
</evidence>
<protein>
    <submittedName>
        <fullName evidence="2">RCG63078</fullName>
    </submittedName>
</protein>
<evidence type="ECO:0000256" key="1">
    <source>
        <dbReference type="SAM" id="MobiDB-lite"/>
    </source>
</evidence>
<accession>A6KEX0</accession>
<evidence type="ECO:0000313" key="3">
    <source>
        <dbReference type="Proteomes" id="UP000234681"/>
    </source>
</evidence>
<organism evidence="2 3">
    <name type="scientific">Rattus norvegicus</name>
    <name type="common">Rat</name>
    <dbReference type="NCBI Taxonomy" id="10116"/>
    <lineage>
        <taxon>Eukaryota</taxon>
        <taxon>Metazoa</taxon>
        <taxon>Chordata</taxon>
        <taxon>Craniata</taxon>
        <taxon>Vertebrata</taxon>
        <taxon>Euteleostomi</taxon>
        <taxon>Mammalia</taxon>
        <taxon>Eutheria</taxon>
        <taxon>Euarchontoglires</taxon>
        <taxon>Glires</taxon>
        <taxon>Rodentia</taxon>
        <taxon>Myomorpha</taxon>
        <taxon>Muroidea</taxon>
        <taxon>Muridae</taxon>
        <taxon>Murinae</taxon>
        <taxon>Rattus</taxon>
    </lineage>
</organism>
<proteinExistence type="predicted"/>
<reference evidence="3" key="1">
    <citation type="submission" date="2005-09" db="EMBL/GenBank/DDBJ databases">
        <authorList>
            <person name="Mural R.J."/>
            <person name="Li P.W."/>
            <person name="Adams M.D."/>
            <person name="Amanatides P.G."/>
            <person name="Baden-Tillson H."/>
            <person name="Barnstead M."/>
            <person name="Chin S.H."/>
            <person name="Dew I."/>
            <person name="Evans C.A."/>
            <person name="Ferriera S."/>
            <person name="Flanigan M."/>
            <person name="Fosler C."/>
            <person name="Glodek A."/>
            <person name="Gu Z."/>
            <person name="Holt R.A."/>
            <person name="Jennings D."/>
            <person name="Kraft C.L."/>
            <person name="Lu F."/>
            <person name="Nguyen T."/>
            <person name="Nusskern D.R."/>
            <person name="Pfannkoch C.M."/>
            <person name="Sitter C."/>
            <person name="Sutton G.G."/>
            <person name="Venter J.C."/>
            <person name="Wang Z."/>
            <person name="Woodage T."/>
            <person name="Zheng X.H."/>
            <person name="Zhong F."/>
        </authorList>
    </citation>
    <scope>NUCLEOTIDE SEQUENCE [LARGE SCALE GENOMIC DNA]</scope>
    <source>
        <strain>BN</strain>
        <strain evidence="3">Sprague-Dawley</strain>
    </source>
</reference>